<proteinExistence type="predicted"/>
<dbReference type="EMBL" id="BPLR01021105">
    <property type="protein sequence ID" value="GIX85900.1"/>
    <property type="molecule type" value="Genomic_DNA"/>
</dbReference>
<accession>A0AAV4NM47</accession>
<dbReference type="Proteomes" id="UP001054945">
    <property type="component" value="Unassembled WGS sequence"/>
</dbReference>
<keyword evidence="2" id="KW-1185">Reference proteome</keyword>
<evidence type="ECO:0000313" key="2">
    <source>
        <dbReference type="Proteomes" id="UP001054945"/>
    </source>
</evidence>
<sequence>MFIDNLQCLLSLQRHTWYVYLLSQTSVIVSVHLITLKRPFSAILHCLFLKRLTLGKLDTRPSNPLFQNMCLYCLISRLERIGRQSLYQHTWYVHPLPSTSLIVPLHLITLRKRGNLSDGPATLSACALRDWSLWASRTRSAAFVMSPSKCSSGGFSFVPTFFSEKNVFVLGEGSFRVVSGV</sequence>
<comment type="caution">
    <text evidence="1">The sequence shown here is derived from an EMBL/GenBank/DDBJ whole genome shotgun (WGS) entry which is preliminary data.</text>
</comment>
<evidence type="ECO:0000313" key="1">
    <source>
        <dbReference type="EMBL" id="GIX85900.1"/>
    </source>
</evidence>
<name>A0AAV4NM47_CAEEX</name>
<organism evidence="1 2">
    <name type="scientific">Caerostris extrusa</name>
    <name type="common">Bark spider</name>
    <name type="synonym">Caerostris bankana</name>
    <dbReference type="NCBI Taxonomy" id="172846"/>
    <lineage>
        <taxon>Eukaryota</taxon>
        <taxon>Metazoa</taxon>
        <taxon>Ecdysozoa</taxon>
        <taxon>Arthropoda</taxon>
        <taxon>Chelicerata</taxon>
        <taxon>Arachnida</taxon>
        <taxon>Araneae</taxon>
        <taxon>Araneomorphae</taxon>
        <taxon>Entelegynae</taxon>
        <taxon>Araneoidea</taxon>
        <taxon>Araneidae</taxon>
        <taxon>Caerostris</taxon>
    </lineage>
</organism>
<protein>
    <submittedName>
        <fullName evidence="1">Uncharacterized protein</fullName>
    </submittedName>
</protein>
<gene>
    <name evidence="1" type="ORF">CEXT_245981</name>
</gene>
<dbReference type="AlphaFoldDB" id="A0AAV4NM47"/>
<reference evidence="1 2" key="1">
    <citation type="submission" date="2021-06" db="EMBL/GenBank/DDBJ databases">
        <title>Caerostris extrusa draft genome.</title>
        <authorList>
            <person name="Kono N."/>
            <person name="Arakawa K."/>
        </authorList>
    </citation>
    <scope>NUCLEOTIDE SEQUENCE [LARGE SCALE GENOMIC DNA]</scope>
</reference>